<organism evidence="4 5">
    <name type="scientific">Candidatus Kerfeldbacteria bacterium RIFOXYB2_FULL_38_14</name>
    <dbReference type="NCBI Taxonomy" id="1798547"/>
    <lineage>
        <taxon>Bacteria</taxon>
        <taxon>Candidatus Kerfeldiibacteriota</taxon>
    </lineage>
</organism>
<keyword evidence="2" id="KW-0808">Transferase</keyword>
<name>A0A1G2BEW2_9BACT</name>
<feature type="domain" description="Methyltransferase type 11" evidence="3">
    <location>
        <begin position="50"/>
        <end position="144"/>
    </location>
</feature>
<evidence type="ECO:0000256" key="1">
    <source>
        <dbReference type="ARBA" id="ARBA00022603"/>
    </source>
</evidence>
<evidence type="ECO:0000313" key="5">
    <source>
        <dbReference type="Proteomes" id="UP000176420"/>
    </source>
</evidence>
<dbReference type="GO" id="GO:0006400">
    <property type="term" value="P:tRNA modification"/>
    <property type="evidence" value="ECO:0007669"/>
    <property type="project" value="UniProtKB-ARBA"/>
</dbReference>
<dbReference type="CDD" id="cd02440">
    <property type="entry name" value="AdoMet_MTases"/>
    <property type="match status" value="1"/>
</dbReference>
<dbReference type="AlphaFoldDB" id="A0A1G2BEW2"/>
<dbReference type="EMBL" id="MHKI01000006">
    <property type="protein sequence ID" value="OGY87682.1"/>
    <property type="molecule type" value="Genomic_DNA"/>
</dbReference>
<comment type="caution">
    <text evidence="4">The sequence shown here is derived from an EMBL/GenBank/DDBJ whole genome shotgun (WGS) entry which is preliminary data.</text>
</comment>
<dbReference type="Proteomes" id="UP000176420">
    <property type="component" value="Unassembled WGS sequence"/>
</dbReference>
<dbReference type="Gene3D" id="3.40.50.150">
    <property type="entry name" value="Vaccinia Virus protein VP39"/>
    <property type="match status" value="1"/>
</dbReference>
<keyword evidence="1" id="KW-0489">Methyltransferase</keyword>
<dbReference type="InterPro" id="IPR029063">
    <property type="entry name" value="SAM-dependent_MTases_sf"/>
</dbReference>
<protein>
    <recommendedName>
        <fullName evidence="3">Methyltransferase type 11 domain-containing protein</fullName>
    </recommendedName>
</protein>
<reference evidence="4 5" key="1">
    <citation type="journal article" date="2016" name="Nat. Commun.">
        <title>Thousands of microbial genomes shed light on interconnected biogeochemical processes in an aquifer system.</title>
        <authorList>
            <person name="Anantharaman K."/>
            <person name="Brown C.T."/>
            <person name="Hug L.A."/>
            <person name="Sharon I."/>
            <person name="Castelle C.J."/>
            <person name="Probst A.J."/>
            <person name="Thomas B.C."/>
            <person name="Singh A."/>
            <person name="Wilkins M.J."/>
            <person name="Karaoz U."/>
            <person name="Brodie E.L."/>
            <person name="Williams K.H."/>
            <person name="Hubbard S.S."/>
            <person name="Banfield J.F."/>
        </authorList>
    </citation>
    <scope>NUCLEOTIDE SEQUENCE [LARGE SCALE GENOMIC DNA]</scope>
</reference>
<evidence type="ECO:0000313" key="4">
    <source>
        <dbReference type="EMBL" id="OGY87682.1"/>
    </source>
</evidence>
<dbReference type="InterPro" id="IPR051422">
    <property type="entry name" value="AlkB_tRNA_MeTrf/Diox"/>
</dbReference>
<dbReference type="GO" id="GO:0008175">
    <property type="term" value="F:tRNA methyltransferase activity"/>
    <property type="evidence" value="ECO:0007669"/>
    <property type="project" value="UniProtKB-ARBA"/>
</dbReference>
<dbReference type="PANTHER" id="PTHR13069:SF21">
    <property type="entry name" value="ALKYLATED DNA REPAIR PROTEIN ALKB HOMOLOG 8"/>
    <property type="match status" value="1"/>
</dbReference>
<dbReference type="Pfam" id="PF08241">
    <property type="entry name" value="Methyltransf_11"/>
    <property type="match status" value="1"/>
</dbReference>
<dbReference type="InterPro" id="IPR013216">
    <property type="entry name" value="Methyltransf_11"/>
</dbReference>
<dbReference type="SUPFAM" id="SSF53335">
    <property type="entry name" value="S-adenosyl-L-methionine-dependent methyltransferases"/>
    <property type="match status" value="1"/>
</dbReference>
<sequence length="241" mass="28045">MKEDVAKKLLTKVAEDYETIAGHFSDTRSHQWYEVSRLLNKYIKSKQKVLDLGCGNGRVAQLVTEIKADYIGLDVSKKLIALAQNLHPAQTFVVANMMHTPFADNSFDHTLLIASLHHLPSAKFRLQTLQEAKRLTKPGGYIIMTNWNLHQWRFFISRTKANLKKIIGNSDLDWNDLLIPWKDQQRQLLARRYYHGFTKQEIKKLAKKAQLFLYDQYFETRGIHCSRRHGQNLVSVLQKQP</sequence>
<proteinExistence type="predicted"/>
<gene>
    <name evidence="4" type="ORF">A2319_04520</name>
</gene>
<dbReference type="GO" id="GO:0032259">
    <property type="term" value="P:methylation"/>
    <property type="evidence" value="ECO:0007669"/>
    <property type="project" value="UniProtKB-KW"/>
</dbReference>
<dbReference type="GO" id="GO:0008757">
    <property type="term" value="F:S-adenosylmethionine-dependent methyltransferase activity"/>
    <property type="evidence" value="ECO:0007669"/>
    <property type="project" value="InterPro"/>
</dbReference>
<evidence type="ECO:0000259" key="3">
    <source>
        <dbReference type="Pfam" id="PF08241"/>
    </source>
</evidence>
<dbReference type="PANTHER" id="PTHR13069">
    <property type="entry name" value="ALKYLATED DNA REPAIR PROTEIN ALKB HOMOLOG 8"/>
    <property type="match status" value="1"/>
</dbReference>
<evidence type="ECO:0000256" key="2">
    <source>
        <dbReference type="ARBA" id="ARBA00022679"/>
    </source>
</evidence>
<accession>A0A1G2BEW2</accession>